<accession>A0AAN7NR78</accession>
<dbReference type="AlphaFoldDB" id="A0AAN7NR78"/>
<sequence length="91" mass="9800">MSSLVFSTIPQSFSAGLLSIHSSPSFEPTAPISLVSSANLLKVHSIPLYMSLMKILNSIYAYTYLKGGCKEDRDRLVSVFPMTGQGAKGTN</sequence>
<comment type="caution">
    <text evidence="1">The sequence shown here is derived from an EMBL/GenBank/DDBJ whole genome shotgun (WGS) entry which is preliminary data.</text>
</comment>
<gene>
    <name evidence="1" type="ORF">QYF61_008569</name>
</gene>
<protein>
    <submittedName>
        <fullName evidence="1">Uncharacterized protein</fullName>
    </submittedName>
</protein>
<organism evidence="1 2">
    <name type="scientific">Mycteria americana</name>
    <name type="common">Wood stork</name>
    <dbReference type="NCBI Taxonomy" id="33587"/>
    <lineage>
        <taxon>Eukaryota</taxon>
        <taxon>Metazoa</taxon>
        <taxon>Chordata</taxon>
        <taxon>Craniata</taxon>
        <taxon>Vertebrata</taxon>
        <taxon>Euteleostomi</taxon>
        <taxon>Archelosauria</taxon>
        <taxon>Archosauria</taxon>
        <taxon>Dinosauria</taxon>
        <taxon>Saurischia</taxon>
        <taxon>Theropoda</taxon>
        <taxon>Coelurosauria</taxon>
        <taxon>Aves</taxon>
        <taxon>Neognathae</taxon>
        <taxon>Neoaves</taxon>
        <taxon>Aequornithes</taxon>
        <taxon>Ciconiiformes</taxon>
        <taxon>Ciconiidae</taxon>
        <taxon>Mycteria</taxon>
    </lineage>
</organism>
<dbReference type="Proteomes" id="UP001333110">
    <property type="component" value="Unassembled WGS sequence"/>
</dbReference>
<evidence type="ECO:0000313" key="2">
    <source>
        <dbReference type="Proteomes" id="UP001333110"/>
    </source>
</evidence>
<evidence type="ECO:0000313" key="1">
    <source>
        <dbReference type="EMBL" id="KAK4830142.1"/>
    </source>
</evidence>
<reference evidence="1 2" key="1">
    <citation type="journal article" date="2023" name="J. Hered.">
        <title>Chromosome-level genome of the wood stork (Mycteria americana) provides insight into avian chromosome evolution.</title>
        <authorList>
            <person name="Flamio R. Jr."/>
            <person name="Ramstad K.M."/>
        </authorList>
    </citation>
    <scope>NUCLEOTIDE SEQUENCE [LARGE SCALE GENOMIC DNA]</scope>
    <source>
        <strain evidence="1">JAX WOST 10</strain>
    </source>
</reference>
<keyword evidence="2" id="KW-1185">Reference proteome</keyword>
<name>A0AAN7NR78_MYCAM</name>
<dbReference type="EMBL" id="JAUNZN010000001">
    <property type="protein sequence ID" value="KAK4830142.1"/>
    <property type="molecule type" value="Genomic_DNA"/>
</dbReference>
<proteinExistence type="predicted"/>